<sequence length="133" mass="14621">MQKVEVDFFSKESQEYVLALVYGHFSTLSPKGYYRKIGIYCSVTASAPSHFADIDIDMLPDVNSPNTIQIDWDNPVLDDVNTQENLLSPLPLLNHPTNLDVASAAAAPESHPLPLSQTIPQTLSNPLLDEPDS</sequence>
<keyword evidence="3" id="KW-1185">Reference proteome</keyword>
<gene>
    <name evidence="2" type="ORF">QCA50_020003</name>
</gene>
<dbReference type="EMBL" id="JASBNA010000097">
    <property type="protein sequence ID" value="KAK7677038.1"/>
    <property type="molecule type" value="Genomic_DNA"/>
</dbReference>
<evidence type="ECO:0000313" key="2">
    <source>
        <dbReference type="EMBL" id="KAK7677038.1"/>
    </source>
</evidence>
<evidence type="ECO:0000313" key="3">
    <source>
        <dbReference type="Proteomes" id="UP001385951"/>
    </source>
</evidence>
<dbReference type="AlphaFoldDB" id="A0AAW0F9R3"/>
<proteinExistence type="predicted"/>
<organism evidence="2 3">
    <name type="scientific">Cerrena zonata</name>
    <dbReference type="NCBI Taxonomy" id="2478898"/>
    <lineage>
        <taxon>Eukaryota</taxon>
        <taxon>Fungi</taxon>
        <taxon>Dikarya</taxon>
        <taxon>Basidiomycota</taxon>
        <taxon>Agaricomycotina</taxon>
        <taxon>Agaricomycetes</taxon>
        <taxon>Polyporales</taxon>
        <taxon>Cerrenaceae</taxon>
        <taxon>Cerrena</taxon>
    </lineage>
</organism>
<evidence type="ECO:0000256" key="1">
    <source>
        <dbReference type="SAM" id="MobiDB-lite"/>
    </source>
</evidence>
<feature type="region of interest" description="Disordered" evidence="1">
    <location>
        <begin position="105"/>
        <end position="133"/>
    </location>
</feature>
<protein>
    <submittedName>
        <fullName evidence="2">Uncharacterized protein</fullName>
    </submittedName>
</protein>
<name>A0AAW0F9R3_9APHY</name>
<comment type="caution">
    <text evidence="2">The sequence shown here is derived from an EMBL/GenBank/DDBJ whole genome shotgun (WGS) entry which is preliminary data.</text>
</comment>
<accession>A0AAW0F9R3</accession>
<dbReference type="Proteomes" id="UP001385951">
    <property type="component" value="Unassembled WGS sequence"/>
</dbReference>
<feature type="compositionally biased region" description="Polar residues" evidence="1">
    <location>
        <begin position="115"/>
        <end position="125"/>
    </location>
</feature>
<reference evidence="2 3" key="1">
    <citation type="submission" date="2022-09" db="EMBL/GenBank/DDBJ databases">
        <authorList>
            <person name="Palmer J.M."/>
        </authorList>
    </citation>
    <scope>NUCLEOTIDE SEQUENCE [LARGE SCALE GENOMIC DNA]</scope>
    <source>
        <strain evidence="2 3">DSM 7382</strain>
    </source>
</reference>